<dbReference type="AlphaFoldDB" id="A0A1G7V8G6"/>
<evidence type="ECO:0008006" key="4">
    <source>
        <dbReference type="Google" id="ProtNLM"/>
    </source>
</evidence>
<feature type="region of interest" description="Disordered" evidence="1">
    <location>
        <begin position="509"/>
        <end position="551"/>
    </location>
</feature>
<accession>A0A1G7V8G6</accession>
<proteinExistence type="predicted"/>
<feature type="compositionally biased region" description="Polar residues" evidence="1">
    <location>
        <begin position="542"/>
        <end position="551"/>
    </location>
</feature>
<protein>
    <recommendedName>
        <fullName evidence="4">Histidine kinase-, DNA gyrase B-, and HSP90-like ATPase</fullName>
    </recommendedName>
</protein>
<dbReference type="Proteomes" id="UP000199296">
    <property type="component" value="Unassembled WGS sequence"/>
</dbReference>
<reference evidence="2 3" key="1">
    <citation type="submission" date="2016-10" db="EMBL/GenBank/DDBJ databases">
        <authorList>
            <person name="de Groot N.N."/>
        </authorList>
    </citation>
    <scope>NUCLEOTIDE SEQUENCE [LARGE SCALE GENOMIC DNA]</scope>
    <source>
        <strain evidence="2 3">DSM 19803</strain>
    </source>
</reference>
<dbReference type="STRING" id="470826.SAMN04488027_103154"/>
<feature type="compositionally biased region" description="Basic and acidic residues" evidence="1">
    <location>
        <begin position="509"/>
        <end position="530"/>
    </location>
</feature>
<evidence type="ECO:0000313" key="3">
    <source>
        <dbReference type="Proteomes" id="UP000199296"/>
    </source>
</evidence>
<keyword evidence="3" id="KW-1185">Reference proteome</keyword>
<dbReference type="EMBL" id="FNCW01000003">
    <property type="protein sequence ID" value="SDG56112.1"/>
    <property type="molecule type" value="Genomic_DNA"/>
</dbReference>
<evidence type="ECO:0000313" key="2">
    <source>
        <dbReference type="EMBL" id="SDG56112.1"/>
    </source>
</evidence>
<gene>
    <name evidence="2" type="ORF">SAMN04488027_103154</name>
</gene>
<evidence type="ECO:0000256" key="1">
    <source>
        <dbReference type="SAM" id="MobiDB-lite"/>
    </source>
</evidence>
<name>A0A1G7V8G6_9FLAO</name>
<sequence length="830" mass="95649">MNNDLFSETDLTNEELFKQIFNARDEEELISVINKYEDVFEDGNWKPLGDNDSNYGIVKNQQSNPIAALIEKVTNSIDALLTKKCYEAGVDPKSKDAPQSMNEAIYKFYPNTNWDLQEFRRKQAEEIQIIADGKGPKSKKTPYDTSVIVYDDGEGQHPHDFERTFLSLVRGNKNDVQFVQGKYNMGGSGSIVFCGKRRYQLIASRKYDKKGDFGFTLIREHPKRKTDKSKETWFEYLLIDGKIPSFKIDKLKLGLENRKFESGSIIKMYSYQFPKGYSGFAQDLNQSINEYLFNPALPLLTKDTEKRYPNNNVLVNDLFGLKRRLSKEENDYLAESFSEVHTDSRIGPMKVSCYVFKTKVRDNDLKKTKENIQKRYFKNNMSVLFSLNGQVHGHYTSEFITRSLKMNMLKSHLLIHVDCTEMNYDFRKELFMASRDRLKDGEETQYLRNYLSKHLSKKGGRLDEIQKFRKQAVNIDSSSNTEDILKDFTKNMPLDSDLMKLLGKTFKLDQTKNKKDNTNKPKKDKKEQKETPFNPQRFPSLFQINGKGNNEVTKIPQGGEKTIRFQTDVEDDYFDRTEDPGDLKISVLGVNSNETEGGTKQGEPKTPTDLFNIVKSSPSKGTIRLTLNPKDELKVGDSVQIKAELSAPDGDLAEIFMVKIADKEKPKDKAPKDDTPDENLGLPQLIFIYETVEEGSESQVSWEAVEEATNESVDYKTVMIPDVEGDALKRIFINMDSTVLKNFKSNIKNLNQEQIDLANKKYYTSVYFHSLFLYTITKNRGYQIRQKDKETDKEEDIDLGTYLKDLFDNYYSIFILNFGGMEEMMHGIGD</sequence>
<dbReference type="RefSeq" id="WP_218118869.1">
    <property type="nucleotide sequence ID" value="NZ_FNCW01000003.1"/>
</dbReference>
<organism evidence="2 3">
    <name type="scientific">Psychroflexus sediminis</name>
    <dbReference type="NCBI Taxonomy" id="470826"/>
    <lineage>
        <taxon>Bacteria</taxon>
        <taxon>Pseudomonadati</taxon>
        <taxon>Bacteroidota</taxon>
        <taxon>Flavobacteriia</taxon>
        <taxon>Flavobacteriales</taxon>
        <taxon>Flavobacteriaceae</taxon>
        <taxon>Psychroflexus</taxon>
    </lineage>
</organism>